<protein>
    <submittedName>
        <fullName evidence="6">Endoglucanase</fullName>
    </submittedName>
</protein>
<organism evidence="6">
    <name type="scientific">Streptomyces sp. SID12501</name>
    <dbReference type="NCBI Taxonomy" id="2706042"/>
    <lineage>
        <taxon>Bacteria</taxon>
        <taxon>Bacillati</taxon>
        <taxon>Actinomycetota</taxon>
        <taxon>Actinomycetes</taxon>
        <taxon>Kitasatosporales</taxon>
        <taxon>Streptomycetaceae</taxon>
        <taxon>Streptomyces</taxon>
    </lineage>
</organism>
<reference evidence="6" key="1">
    <citation type="submission" date="2020-01" db="EMBL/GenBank/DDBJ databases">
        <title>Insect and environment-associated Actinomycetes.</title>
        <authorList>
            <person name="Currrie C."/>
            <person name="Chevrette M."/>
            <person name="Carlson C."/>
            <person name="Stubbendieck R."/>
            <person name="Wendt-Pienkowski E."/>
        </authorList>
    </citation>
    <scope>NUCLEOTIDE SEQUENCE</scope>
    <source>
        <strain evidence="6">SID12501</strain>
    </source>
</reference>
<feature type="non-terminal residue" evidence="6">
    <location>
        <position position="1"/>
    </location>
</feature>
<sequence>SDAAGETAAAMASASIVFKTADPAYSATLLTHAKQLYTFADTYRGNYSDCVTDAQAFYKSWSGYQDELVWGAYWLYKATGDAMYLAKAEAEYDKLSNQNQTNLKSYKWTVAWDDKSYAAYALLAMETGKQKYVDDANRWLDYWT</sequence>
<gene>
    <name evidence="6" type="ORF">G3I71_48020</name>
</gene>
<keyword evidence="2" id="KW-0119">Carbohydrate metabolism</keyword>
<accession>A0A6B3C977</accession>
<dbReference type="GO" id="GO:0004553">
    <property type="term" value="F:hydrolase activity, hydrolyzing O-glycosyl compounds"/>
    <property type="evidence" value="ECO:0007669"/>
    <property type="project" value="InterPro"/>
</dbReference>
<dbReference type="EMBL" id="JAAGLU010000705">
    <property type="protein sequence ID" value="NEC93308.1"/>
    <property type="molecule type" value="Genomic_DNA"/>
</dbReference>
<comment type="caution">
    <text evidence="6">The sequence shown here is derived from an EMBL/GenBank/DDBJ whole genome shotgun (WGS) entry which is preliminary data.</text>
</comment>
<proteinExistence type="predicted"/>
<evidence type="ECO:0000313" key="6">
    <source>
        <dbReference type="EMBL" id="NEC93308.1"/>
    </source>
</evidence>
<dbReference type="InterPro" id="IPR012341">
    <property type="entry name" value="6hp_glycosidase-like_sf"/>
</dbReference>
<feature type="non-terminal residue" evidence="6">
    <location>
        <position position="144"/>
    </location>
</feature>
<keyword evidence="1" id="KW-0378">Hydrolase</keyword>
<dbReference type="SUPFAM" id="SSF48208">
    <property type="entry name" value="Six-hairpin glycosidases"/>
    <property type="match status" value="1"/>
</dbReference>
<dbReference type="PANTHER" id="PTHR22298">
    <property type="entry name" value="ENDO-1,4-BETA-GLUCANASE"/>
    <property type="match status" value="1"/>
</dbReference>
<dbReference type="RefSeq" id="WP_203733185.1">
    <property type="nucleotide sequence ID" value="NZ_JAAGLU010000705.1"/>
</dbReference>
<keyword evidence="3" id="KW-0326">Glycosidase</keyword>
<dbReference type="Pfam" id="PF00759">
    <property type="entry name" value="Glyco_hydro_9"/>
    <property type="match status" value="1"/>
</dbReference>
<dbReference type="GO" id="GO:0000272">
    <property type="term" value="P:polysaccharide catabolic process"/>
    <property type="evidence" value="ECO:0007669"/>
    <property type="project" value="UniProtKB-KW"/>
</dbReference>
<feature type="domain" description="Glycoside hydrolase family 9" evidence="5">
    <location>
        <begin position="1"/>
        <end position="143"/>
    </location>
</feature>
<evidence type="ECO:0000259" key="5">
    <source>
        <dbReference type="Pfam" id="PF00759"/>
    </source>
</evidence>
<dbReference type="InterPro" id="IPR008928">
    <property type="entry name" value="6-hairpin_glycosidase_sf"/>
</dbReference>
<evidence type="ECO:0000256" key="3">
    <source>
        <dbReference type="ARBA" id="ARBA00023295"/>
    </source>
</evidence>
<evidence type="ECO:0000256" key="2">
    <source>
        <dbReference type="ARBA" id="ARBA00023277"/>
    </source>
</evidence>
<dbReference type="AlphaFoldDB" id="A0A6B3C977"/>
<dbReference type="Gene3D" id="1.50.10.10">
    <property type="match status" value="1"/>
</dbReference>
<evidence type="ECO:0000256" key="4">
    <source>
        <dbReference type="ARBA" id="ARBA00023326"/>
    </source>
</evidence>
<name>A0A6B3C977_9ACTN</name>
<keyword evidence="4" id="KW-0624">Polysaccharide degradation</keyword>
<dbReference type="InterPro" id="IPR001701">
    <property type="entry name" value="Glyco_hydro_9"/>
</dbReference>
<evidence type="ECO:0000256" key="1">
    <source>
        <dbReference type="ARBA" id="ARBA00022801"/>
    </source>
</evidence>